<proteinExistence type="predicted"/>
<feature type="compositionally biased region" description="Low complexity" evidence="1">
    <location>
        <begin position="1"/>
        <end position="14"/>
    </location>
</feature>
<keyword evidence="3" id="KW-1185">Reference proteome</keyword>
<evidence type="ECO:0008006" key="4">
    <source>
        <dbReference type="Google" id="ProtNLM"/>
    </source>
</evidence>
<name>A0A9P6W0M3_RHOMI</name>
<dbReference type="OrthoDB" id="18453at2759"/>
<dbReference type="EMBL" id="PUHQ01000044">
    <property type="protein sequence ID" value="KAG0660401.1"/>
    <property type="molecule type" value="Genomic_DNA"/>
</dbReference>
<reference evidence="2 3" key="1">
    <citation type="submission" date="2020-11" db="EMBL/GenBank/DDBJ databases">
        <title>Kefir isolates.</title>
        <authorList>
            <person name="Marcisauskas S."/>
            <person name="Kim Y."/>
            <person name="Blasche S."/>
        </authorList>
    </citation>
    <scope>NUCLEOTIDE SEQUENCE [LARGE SCALE GENOMIC DNA]</scope>
    <source>
        <strain evidence="2 3">KR</strain>
    </source>
</reference>
<comment type="caution">
    <text evidence="2">The sequence shown here is derived from an EMBL/GenBank/DDBJ whole genome shotgun (WGS) entry which is preliminary data.</text>
</comment>
<sequence>MADAPIAAPSLPAEAAPPPAATATTPLGRRAKLTQDALFVASNKVIKVLDDKAMRQCFPPDWDEQYPDLIPGLREMVVATYKEGIPLAWNDLAQSADFVSKANELDRIGLDATVTTPSATTPRVQNAITLLRQKRLALAEQNQSTYERIATLSRTVASVERQNDEILKHFTQSVAALREVDNDSSLAALQDELVKVVGPTLASTS</sequence>
<gene>
    <name evidence="2" type="ORF">C6P46_004581</name>
</gene>
<protein>
    <recommendedName>
        <fullName evidence="4">Mind kinetochore complex component Nnf1</fullName>
    </recommendedName>
</protein>
<accession>A0A9P6W0M3</accession>
<feature type="region of interest" description="Disordered" evidence="1">
    <location>
        <begin position="1"/>
        <end position="25"/>
    </location>
</feature>
<evidence type="ECO:0000256" key="1">
    <source>
        <dbReference type="SAM" id="MobiDB-lite"/>
    </source>
</evidence>
<evidence type="ECO:0000313" key="3">
    <source>
        <dbReference type="Proteomes" id="UP000777482"/>
    </source>
</evidence>
<dbReference type="Proteomes" id="UP000777482">
    <property type="component" value="Unassembled WGS sequence"/>
</dbReference>
<evidence type="ECO:0000313" key="2">
    <source>
        <dbReference type="EMBL" id="KAG0660401.1"/>
    </source>
</evidence>
<organism evidence="2 3">
    <name type="scientific">Rhodotorula mucilaginosa</name>
    <name type="common">Yeast</name>
    <name type="synonym">Rhodotorula rubra</name>
    <dbReference type="NCBI Taxonomy" id="5537"/>
    <lineage>
        <taxon>Eukaryota</taxon>
        <taxon>Fungi</taxon>
        <taxon>Dikarya</taxon>
        <taxon>Basidiomycota</taxon>
        <taxon>Pucciniomycotina</taxon>
        <taxon>Microbotryomycetes</taxon>
        <taxon>Sporidiobolales</taxon>
        <taxon>Sporidiobolaceae</taxon>
        <taxon>Rhodotorula</taxon>
    </lineage>
</organism>
<dbReference type="AlphaFoldDB" id="A0A9P6W0M3"/>